<dbReference type="PANTHER" id="PTHR33713:SF10">
    <property type="entry name" value="ANTITOXIN YAFN"/>
    <property type="match status" value="1"/>
</dbReference>
<dbReference type="Gene3D" id="3.40.1620.10">
    <property type="entry name" value="YefM-like domain"/>
    <property type="match status" value="1"/>
</dbReference>
<accession>A0A1Y1QPT0</accession>
<organism evidence="3 4">
    <name type="scientific">Thiothrix lacustris</name>
    <dbReference type="NCBI Taxonomy" id="525917"/>
    <lineage>
        <taxon>Bacteria</taxon>
        <taxon>Pseudomonadati</taxon>
        <taxon>Pseudomonadota</taxon>
        <taxon>Gammaproteobacteria</taxon>
        <taxon>Thiotrichales</taxon>
        <taxon>Thiotrichaceae</taxon>
        <taxon>Thiothrix</taxon>
    </lineage>
</organism>
<comment type="similarity">
    <text evidence="1 2">Belongs to the phD/YefM antitoxin family.</text>
</comment>
<dbReference type="InterPro" id="IPR006442">
    <property type="entry name" value="Antitoxin_Phd/YefM"/>
</dbReference>
<dbReference type="SUPFAM" id="SSF143120">
    <property type="entry name" value="YefM-like"/>
    <property type="match status" value="1"/>
</dbReference>
<proteinExistence type="inferred from homology"/>
<comment type="caution">
    <text evidence="3">The sequence shown here is derived from an EMBL/GenBank/DDBJ whole genome shotgun (WGS) entry which is preliminary data.</text>
</comment>
<name>A0A1Y1QPT0_9GAMM</name>
<dbReference type="Pfam" id="PF02604">
    <property type="entry name" value="PhdYeFM_antitox"/>
    <property type="match status" value="1"/>
</dbReference>
<dbReference type="NCBIfam" id="TIGR01552">
    <property type="entry name" value="phd_fam"/>
    <property type="match status" value="1"/>
</dbReference>
<dbReference type="Proteomes" id="UP000192491">
    <property type="component" value="Unassembled WGS sequence"/>
</dbReference>
<dbReference type="PANTHER" id="PTHR33713">
    <property type="entry name" value="ANTITOXIN YAFN-RELATED"/>
    <property type="match status" value="1"/>
</dbReference>
<comment type="function">
    <text evidence="2">Antitoxin component of a type II toxin-antitoxin (TA) system.</text>
</comment>
<sequence length="94" mass="11033">MLREAPAMTVRQNLGELLNEVQYKRDQIVITKAGKPVAALIDIRLFERLRQMEQEFERMTRQMQQAFQDMQEADLSDLLDEAIHHSRNTYKAVA</sequence>
<evidence type="ECO:0000313" key="3">
    <source>
        <dbReference type="EMBL" id="OQX10942.1"/>
    </source>
</evidence>
<dbReference type="InterPro" id="IPR051405">
    <property type="entry name" value="phD/YefM_antitoxin"/>
</dbReference>
<dbReference type="EMBL" id="MTEJ01000100">
    <property type="protein sequence ID" value="OQX10942.1"/>
    <property type="molecule type" value="Genomic_DNA"/>
</dbReference>
<reference evidence="3 4" key="1">
    <citation type="submission" date="2017-01" db="EMBL/GenBank/DDBJ databases">
        <title>Novel large sulfur bacteria in the metagenomes of groundwater-fed chemosynthetic microbial mats in the Lake Huron basin.</title>
        <authorList>
            <person name="Sharrar A.M."/>
            <person name="Flood B.E."/>
            <person name="Bailey J.V."/>
            <person name="Jones D.S."/>
            <person name="Biddanda B."/>
            <person name="Ruberg S.A."/>
            <person name="Marcus D.N."/>
            <person name="Dick G.J."/>
        </authorList>
    </citation>
    <scope>NUCLEOTIDE SEQUENCE [LARGE SCALE GENOMIC DNA]</scope>
    <source>
        <strain evidence="3">A8</strain>
    </source>
</reference>
<evidence type="ECO:0000256" key="2">
    <source>
        <dbReference type="RuleBase" id="RU362080"/>
    </source>
</evidence>
<protein>
    <recommendedName>
        <fullName evidence="2">Antitoxin</fullName>
    </recommendedName>
</protein>
<dbReference type="InterPro" id="IPR036165">
    <property type="entry name" value="YefM-like_sf"/>
</dbReference>
<evidence type="ECO:0000313" key="4">
    <source>
        <dbReference type="Proteomes" id="UP000192491"/>
    </source>
</evidence>
<gene>
    <name evidence="3" type="ORF">BWK73_18900</name>
</gene>
<dbReference type="AlphaFoldDB" id="A0A1Y1QPT0"/>
<evidence type="ECO:0000256" key="1">
    <source>
        <dbReference type="ARBA" id="ARBA00009981"/>
    </source>
</evidence>